<evidence type="ECO:0000313" key="2">
    <source>
        <dbReference type="EMBL" id="PZQ46405.1"/>
    </source>
</evidence>
<dbReference type="EMBL" id="QFQB01000027">
    <property type="protein sequence ID" value="PZQ46405.1"/>
    <property type="molecule type" value="Genomic_DNA"/>
</dbReference>
<dbReference type="Proteomes" id="UP000249417">
    <property type="component" value="Unassembled WGS sequence"/>
</dbReference>
<gene>
    <name evidence="2" type="ORF">DI551_05185</name>
</gene>
<evidence type="ECO:0000313" key="3">
    <source>
        <dbReference type="Proteomes" id="UP000249417"/>
    </source>
</evidence>
<dbReference type="AlphaFoldDB" id="A0A2W5N6M1"/>
<name>A0A2W5N6M1_9BACT</name>
<organism evidence="2 3">
    <name type="scientific">Micavibrio aeruginosavorus</name>
    <dbReference type="NCBI Taxonomy" id="349221"/>
    <lineage>
        <taxon>Bacteria</taxon>
        <taxon>Pseudomonadati</taxon>
        <taxon>Bdellovibrionota</taxon>
        <taxon>Bdellovibrionia</taxon>
        <taxon>Bdellovibrionales</taxon>
        <taxon>Pseudobdellovibrionaceae</taxon>
        <taxon>Micavibrio</taxon>
    </lineage>
</organism>
<comment type="caution">
    <text evidence="2">The sequence shown here is derived from an EMBL/GenBank/DDBJ whole genome shotgun (WGS) entry which is preliminary data.</text>
</comment>
<feature type="region of interest" description="Disordered" evidence="1">
    <location>
        <begin position="1"/>
        <end position="60"/>
    </location>
</feature>
<proteinExistence type="predicted"/>
<evidence type="ECO:0000256" key="1">
    <source>
        <dbReference type="SAM" id="MobiDB-lite"/>
    </source>
</evidence>
<protein>
    <submittedName>
        <fullName evidence="2">Uncharacterized protein</fullName>
    </submittedName>
</protein>
<sequence length="148" mass="16548">MQSAAAQTTPPPQTPQSKGWSPERRAKQSAMMRARQIWTRSTGPKTAAGKARSSQNALKSGHDRVLWRLTNHALKAQRLWLNKINALHRVQKNFPQNELLKAHARTLSDEGRTVTIRLAVLLAALELCKNLDFCPDIRQIVNANRGAP</sequence>
<accession>A0A2W5N6M1</accession>
<reference evidence="2 3" key="1">
    <citation type="submission" date="2017-08" db="EMBL/GenBank/DDBJ databases">
        <title>Infants hospitalized years apart are colonized by the same room-sourced microbial strains.</title>
        <authorList>
            <person name="Brooks B."/>
            <person name="Olm M.R."/>
            <person name="Firek B.A."/>
            <person name="Baker R."/>
            <person name="Thomas B.C."/>
            <person name="Morowitz M.J."/>
            <person name="Banfield J.F."/>
        </authorList>
    </citation>
    <scope>NUCLEOTIDE SEQUENCE [LARGE SCALE GENOMIC DNA]</scope>
    <source>
        <strain evidence="2">S2_005_002_R2_29</strain>
    </source>
</reference>